<dbReference type="GO" id="GO:0004803">
    <property type="term" value="F:transposase activity"/>
    <property type="evidence" value="ECO:0007669"/>
    <property type="project" value="InterPro"/>
</dbReference>
<comment type="function">
    <text evidence="1">Required for the transposition of the insertion element.</text>
</comment>
<keyword evidence="3" id="KW-0815">Transposition</keyword>
<feature type="compositionally biased region" description="Basic and acidic residues" evidence="6">
    <location>
        <begin position="17"/>
        <end position="35"/>
    </location>
</feature>
<evidence type="ECO:0000313" key="8">
    <source>
        <dbReference type="Proteomes" id="UP000565579"/>
    </source>
</evidence>
<feature type="region of interest" description="Disordered" evidence="6">
    <location>
        <begin position="43"/>
        <end position="116"/>
    </location>
</feature>
<name>A0A7X0NVV8_9ACTN</name>
<evidence type="ECO:0000256" key="4">
    <source>
        <dbReference type="ARBA" id="ARBA00023125"/>
    </source>
</evidence>
<feature type="region of interest" description="Disordered" evidence="6">
    <location>
        <begin position="17"/>
        <end position="36"/>
    </location>
</feature>
<dbReference type="GO" id="GO:0003677">
    <property type="term" value="F:DNA binding"/>
    <property type="evidence" value="ECO:0007669"/>
    <property type="project" value="UniProtKB-KW"/>
</dbReference>
<feature type="compositionally biased region" description="Basic and acidic residues" evidence="6">
    <location>
        <begin position="43"/>
        <end position="54"/>
    </location>
</feature>
<gene>
    <name evidence="7" type="ORF">HD593_005317</name>
</gene>
<sequence>MSTVIRASTEIDLKDAAWRERPKETRNKEPDREPVARLVGEITDHLGYDKHQRGAGETGNSRNGARSRTVVADVGPVEISVPRDRDGSVGPAMPPIFQGLPMTEPRHRQTPDEPPS</sequence>
<comment type="caution">
    <text evidence="7">The sequence shown here is derived from an EMBL/GenBank/DDBJ whole genome shotgun (WGS) entry which is preliminary data.</text>
</comment>
<keyword evidence="4" id="KW-0238">DNA-binding</keyword>
<proteinExistence type="inferred from homology"/>
<dbReference type="Proteomes" id="UP000565579">
    <property type="component" value="Unassembled WGS sequence"/>
</dbReference>
<evidence type="ECO:0000256" key="6">
    <source>
        <dbReference type="SAM" id="MobiDB-lite"/>
    </source>
</evidence>
<dbReference type="InterPro" id="IPR001207">
    <property type="entry name" value="Transposase_mutator"/>
</dbReference>
<protein>
    <submittedName>
        <fullName evidence="7">Transposase-like protein</fullName>
    </submittedName>
</protein>
<feature type="compositionally biased region" description="Basic and acidic residues" evidence="6">
    <location>
        <begin position="104"/>
        <end position="116"/>
    </location>
</feature>
<dbReference type="GO" id="GO:0006313">
    <property type="term" value="P:DNA transposition"/>
    <property type="evidence" value="ECO:0007669"/>
    <property type="project" value="InterPro"/>
</dbReference>
<evidence type="ECO:0000256" key="2">
    <source>
        <dbReference type="ARBA" id="ARBA00010961"/>
    </source>
</evidence>
<dbReference type="AlphaFoldDB" id="A0A7X0NVV8"/>
<dbReference type="EMBL" id="JACHMI010000001">
    <property type="protein sequence ID" value="MBB6550522.1"/>
    <property type="molecule type" value="Genomic_DNA"/>
</dbReference>
<keyword evidence="5" id="KW-0233">DNA recombination</keyword>
<evidence type="ECO:0000256" key="1">
    <source>
        <dbReference type="ARBA" id="ARBA00002190"/>
    </source>
</evidence>
<reference evidence="7 8" key="1">
    <citation type="submission" date="2020-08" db="EMBL/GenBank/DDBJ databases">
        <title>Sequencing the genomes of 1000 actinobacteria strains.</title>
        <authorList>
            <person name="Klenk H.-P."/>
        </authorList>
    </citation>
    <scope>NUCLEOTIDE SEQUENCE [LARGE SCALE GENOMIC DNA]</scope>
    <source>
        <strain evidence="7 8">DSM 43768</strain>
    </source>
</reference>
<evidence type="ECO:0000256" key="5">
    <source>
        <dbReference type="ARBA" id="ARBA00023172"/>
    </source>
</evidence>
<organism evidence="7 8">
    <name type="scientific">Nonomuraea rubra</name>
    <dbReference type="NCBI Taxonomy" id="46180"/>
    <lineage>
        <taxon>Bacteria</taxon>
        <taxon>Bacillati</taxon>
        <taxon>Actinomycetota</taxon>
        <taxon>Actinomycetes</taxon>
        <taxon>Streptosporangiales</taxon>
        <taxon>Streptosporangiaceae</taxon>
        <taxon>Nonomuraea</taxon>
    </lineage>
</organism>
<comment type="similarity">
    <text evidence="2">Belongs to the transposase mutator family.</text>
</comment>
<evidence type="ECO:0000256" key="3">
    <source>
        <dbReference type="ARBA" id="ARBA00022578"/>
    </source>
</evidence>
<keyword evidence="8" id="KW-1185">Reference proteome</keyword>
<dbReference type="Pfam" id="PF00872">
    <property type="entry name" value="Transposase_mut"/>
    <property type="match status" value="1"/>
</dbReference>
<dbReference type="RefSeq" id="WP_221524971.1">
    <property type="nucleotide sequence ID" value="NZ_BAAAXY010000246.1"/>
</dbReference>
<evidence type="ECO:0000313" key="7">
    <source>
        <dbReference type="EMBL" id="MBB6550522.1"/>
    </source>
</evidence>
<accession>A0A7X0NVV8</accession>